<gene>
    <name evidence="17" type="ORF">ACCQ42_05765</name>
</gene>
<keyword evidence="3" id="KW-0227">DNA damage</keyword>
<sequence length="1119" mass="131216">MTEIKKTKAQEAAIDTEDKNIIVSAAAGSGKTFVLVERIISLMKKYHIDIDNMIIVTFTNKSAIDMKNKIRARLEEAADDFDPDFLRRQIRLLKTAQIKTLHAFCSDMIRENFYYFDKLSPNFKVLTENTSIIMRANAIDEIFDEEYEKMTDGFRIFLENFAQNRNDSPAKGLIQDTYNMIIGQIDPLAWLDKNTRSANIGDKLKEISKKSLRDMKDKAFKLTVMANENDMREKLQELVTEDYSIFLDLENNLDSWDEFLEKIEKVKFGRLSSSKNDAKFLYNILRTDRNSYKNSLDKLKNLVRNTSSDLISLTSHKEEILLGEINRLTRRFMEVFDQKKKAESYLDFNDLEQYFIRLLDNETARNKLVDKFEYIFFDEYQDSNEIQNYIIEKLKRERRLFFVGDVKQSIYGFRRARPDLFLEKLDIYEREEDSVRINLNENFRTDRLLLDFNNYIFDRIMTKETSGIDYKNGGHRLNFGRDKENPNAKVGLTVLDKAVNEEDYLVRLIRDLVGEGYAYKDIAILLRSGNKSYVYEEAFKRADIPYFNDISKVSFLAAEVNFFINLLKYLANPNDDIVLLSVLRSEIFNFSEDDLVEIKLKTQSYRFYDCFDNYDGNEQIKAKIDTFKAVIKDLKNKLAIYSLFDFANYLFEKTGLYDFLMARDLGADRINNIESLIDLMAEYDSANDNGLYGFLTYYENISKTQKDSIDQSRDLSEEEDLVRIMTIHKSKGLEFKVVILADSSRTIRNMHSSKLAIFDDKLGIGIDVADYDSKVKVSSINKKLIENKLIEEDKKEEMRILYVGLTRAEERLYITGTKSKSSLAKLYQNVDYLEMSSHLDWILSSLSFDKIGEEIFAKDYFTDAFDKRVDISYLESLEDERVKESRDIGKIFENIRPSANYKKIEDLMDFVYKGADDIGESLKKSVTEIAKDFNKEEEGYERSSFGENYSNIDFKKPDFIEEEKTYSATDKGSLIHKVFQKLPMKEYDKKSLKAEIEILIENQIIEKEGAKLLEVDKFLGFFQNDLIKELINKETPYRKEESFLMQYEDYYVNGQIDLIFEKENEIILIDFKTDRIKREEAYKKQLEIYKKALEEALGKKVSMGLIYWYNSGEISVYNK</sequence>
<keyword evidence="6" id="KW-0269">Exonuclease</keyword>
<keyword evidence="4 14" id="KW-0378">Hydrolase</keyword>
<keyword evidence="5 14" id="KW-0347">Helicase</keyword>
<dbReference type="Pfam" id="PF00580">
    <property type="entry name" value="UvrD-helicase"/>
    <property type="match status" value="1"/>
</dbReference>
<evidence type="ECO:0000256" key="9">
    <source>
        <dbReference type="ARBA" id="ARBA00023204"/>
    </source>
</evidence>
<dbReference type="InterPro" id="IPR014016">
    <property type="entry name" value="UvrD-like_ATP-bd"/>
</dbReference>
<evidence type="ECO:0000256" key="2">
    <source>
        <dbReference type="ARBA" id="ARBA00022741"/>
    </source>
</evidence>
<feature type="binding site" evidence="14">
    <location>
        <begin position="25"/>
        <end position="32"/>
    </location>
    <ligand>
        <name>ATP</name>
        <dbReference type="ChEBI" id="CHEBI:30616"/>
    </ligand>
</feature>
<evidence type="ECO:0000256" key="11">
    <source>
        <dbReference type="ARBA" id="ARBA00034617"/>
    </source>
</evidence>
<dbReference type="PROSITE" id="PS51217">
    <property type="entry name" value="UVRD_HELICASE_CTER"/>
    <property type="match status" value="1"/>
</dbReference>
<keyword evidence="1" id="KW-0540">Nuclease</keyword>
<dbReference type="Proteomes" id="UP001637994">
    <property type="component" value="Unassembled WGS sequence"/>
</dbReference>
<keyword evidence="2 14" id="KW-0547">Nucleotide-binding</keyword>
<dbReference type="SUPFAM" id="SSF52540">
    <property type="entry name" value="P-loop containing nucleoside triphosphate hydrolases"/>
    <property type="match status" value="1"/>
</dbReference>
<keyword evidence="10" id="KW-0413">Isomerase</keyword>
<evidence type="ECO:0000256" key="5">
    <source>
        <dbReference type="ARBA" id="ARBA00022806"/>
    </source>
</evidence>
<dbReference type="InterPro" id="IPR000212">
    <property type="entry name" value="DNA_helicase_UvrD/REP"/>
</dbReference>
<comment type="catalytic activity">
    <reaction evidence="13">
        <text>ATP + H2O = ADP + phosphate + H(+)</text>
        <dbReference type="Rhea" id="RHEA:13065"/>
        <dbReference type="ChEBI" id="CHEBI:15377"/>
        <dbReference type="ChEBI" id="CHEBI:15378"/>
        <dbReference type="ChEBI" id="CHEBI:30616"/>
        <dbReference type="ChEBI" id="CHEBI:43474"/>
        <dbReference type="ChEBI" id="CHEBI:456216"/>
        <dbReference type="EC" id="5.6.2.4"/>
    </reaction>
</comment>
<evidence type="ECO:0000256" key="3">
    <source>
        <dbReference type="ARBA" id="ARBA00022763"/>
    </source>
</evidence>
<dbReference type="Gene3D" id="3.90.320.10">
    <property type="match status" value="1"/>
</dbReference>
<evidence type="ECO:0000256" key="8">
    <source>
        <dbReference type="ARBA" id="ARBA00023125"/>
    </source>
</evidence>
<feature type="domain" description="UvrD-like helicase C-terminal" evidence="16">
    <location>
        <begin position="458"/>
        <end position="732"/>
    </location>
</feature>
<comment type="caution">
    <text evidence="17">The sequence shown here is derived from an EMBL/GenBank/DDBJ whole genome shotgun (WGS) entry which is preliminary data.</text>
</comment>
<keyword evidence="7 14" id="KW-0067">ATP-binding</keyword>
<comment type="catalytic activity">
    <reaction evidence="11">
        <text>Couples ATP hydrolysis with the unwinding of duplex DNA by translocating in the 3'-5' direction.</text>
        <dbReference type="EC" id="5.6.2.4"/>
    </reaction>
</comment>
<evidence type="ECO:0000256" key="13">
    <source>
        <dbReference type="ARBA" id="ARBA00048988"/>
    </source>
</evidence>
<evidence type="ECO:0000259" key="16">
    <source>
        <dbReference type="PROSITE" id="PS51217"/>
    </source>
</evidence>
<dbReference type="PANTHER" id="PTHR11070">
    <property type="entry name" value="UVRD / RECB / PCRA DNA HELICASE FAMILY MEMBER"/>
    <property type="match status" value="1"/>
</dbReference>
<dbReference type="EC" id="5.6.2.4" evidence="12"/>
<dbReference type="SUPFAM" id="SSF52980">
    <property type="entry name" value="Restriction endonuclease-like"/>
    <property type="match status" value="1"/>
</dbReference>
<dbReference type="InterPro" id="IPR038726">
    <property type="entry name" value="PDDEXK_AddAB-type"/>
</dbReference>
<keyword evidence="18" id="KW-1185">Reference proteome</keyword>
<dbReference type="Gene3D" id="3.40.50.300">
    <property type="entry name" value="P-loop containing nucleotide triphosphate hydrolases"/>
    <property type="match status" value="4"/>
</dbReference>
<keyword evidence="9" id="KW-0234">DNA repair</keyword>
<evidence type="ECO:0000313" key="18">
    <source>
        <dbReference type="Proteomes" id="UP001637994"/>
    </source>
</evidence>
<evidence type="ECO:0000256" key="4">
    <source>
        <dbReference type="ARBA" id="ARBA00022801"/>
    </source>
</evidence>
<dbReference type="Pfam" id="PF12705">
    <property type="entry name" value="PDDEXK_1"/>
    <property type="match status" value="1"/>
</dbReference>
<protein>
    <recommendedName>
        <fullName evidence="12">DNA 3'-5' helicase</fullName>
        <ecNumber evidence="12">5.6.2.4</ecNumber>
    </recommendedName>
</protein>
<evidence type="ECO:0000256" key="14">
    <source>
        <dbReference type="PROSITE-ProRule" id="PRU00560"/>
    </source>
</evidence>
<evidence type="ECO:0000313" key="17">
    <source>
        <dbReference type="EMBL" id="MFO3667274.1"/>
    </source>
</evidence>
<evidence type="ECO:0000256" key="10">
    <source>
        <dbReference type="ARBA" id="ARBA00023235"/>
    </source>
</evidence>
<dbReference type="InterPro" id="IPR011335">
    <property type="entry name" value="Restrct_endonuc-II-like"/>
</dbReference>
<dbReference type="InterPro" id="IPR027417">
    <property type="entry name" value="P-loop_NTPase"/>
</dbReference>
<proteinExistence type="predicted"/>
<dbReference type="PROSITE" id="PS51198">
    <property type="entry name" value="UVRD_HELICASE_ATP_BIND"/>
    <property type="match status" value="1"/>
</dbReference>
<organism evidence="17 18">
    <name type="scientific">Anaerococcus kampingae</name>
    <dbReference type="NCBI Taxonomy" id="3115614"/>
    <lineage>
        <taxon>Bacteria</taxon>
        <taxon>Bacillati</taxon>
        <taxon>Bacillota</taxon>
        <taxon>Tissierellia</taxon>
        <taxon>Tissierellales</taxon>
        <taxon>Peptoniphilaceae</taxon>
        <taxon>Anaerococcus</taxon>
    </lineage>
</organism>
<dbReference type="PANTHER" id="PTHR11070:SF48">
    <property type="entry name" value="ATP-DEPENDENT HELICASE_NUCLEASE SUBUNIT A"/>
    <property type="match status" value="1"/>
</dbReference>
<dbReference type="EMBL" id="JBGMEF010000019">
    <property type="protein sequence ID" value="MFO3667274.1"/>
    <property type="molecule type" value="Genomic_DNA"/>
</dbReference>
<dbReference type="InterPro" id="IPR011604">
    <property type="entry name" value="PDDEXK-like_dom_sf"/>
</dbReference>
<keyword evidence="8" id="KW-0238">DNA-binding</keyword>
<evidence type="ECO:0000256" key="7">
    <source>
        <dbReference type="ARBA" id="ARBA00022840"/>
    </source>
</evidence>
<evidence type="ECO:0000256" key="1">
    <source>
        <dbReference type="ARBA" id="ARBA00022722"/>
    </source>
</evidence>
<evidence type="ECO:0000256" key="12">
    <source>
        <dbReference type="ARBA" id="ARBA00034808"/>
    </source>
</evidence>
<evidence type="ECO:0000256" key="6">
    <source>
        <dbReference type="ARBA" id="ARBA00022839"/>
    </source>
</evidence>
<evidence type="ECO:0000259" key="15">
    <source>
        <dbReference type="PROSITE" id="PS51198"/>
    </source>
</evidence>
<dbReference type="Gene3D" id="1.10.486.10">
    <property type="entry name" value="PCRA, domain 4"/>
    <property type="match status" value="1"/>
</dbReference>
<accession>A0ABW9MDC4</accession>
<dbReference type="RefSeq" id="WP_410035622.1">
    <property type="nucleotide sequence ID" value="NZ_JBGMEF010000019.1"/>
</dbReference>
<reference evidence="17 18" key="1">
    <citation type="journal article" date="2025" name="Anaerobe">
        <title>Description of Anaerococcus kampingiae sp. nov., Anaerococcus groningensis sp. nov., Anaerococcus martiniensis sp. nov., and Anaerococcus cruorum sp. nov., isolated from human clinical specimens.</title>
        <authorList>
            <person name="Boiten K.E."/>
            <person name="Meijer J."/>
            <person name="van Wezel E.M."/>
            <person name="Veloo A.C.M."/>
        </authorList>
    </citation>
    <scope>NUCLEOTIDE SEQUENCE [LARGE SCALE GENOMIC DNA]</scope>
    <source>
        <strain evidence="17 18">ENR0874</strain>
    </source>
</reference>
<dbReference type="Pfam" id="PF13361">
    <property type="entry name" value="UvrD_C"/>
    <property type="match status" value="1"/>
</dbReference>
<dbReference type="InterPro" id="IPR014017">
    <property type="entry name" value="DNA_helicase_UvrD-like_C"/>
</dbReference>
<name>A0ABW9MDC4_9FIRM</name>
<feature type="domain" description="UvrD-like helicase ATP-binding" evidence="15">
    <location>
        <begin position="4"/>
        <end position="446"/>
    </location>
</feature>